<dbReference type="Pfam" id="PF10604">
    <property type="entry name" value="Polyketide_cyc2"/>
    <property type="match status" value="1"/>
</dbReference>
<dbReference type="SUPFAM" id="SSF55961">
    <property type="entry name" value="Bet v1-like"/>
    <property type="match status" value="1"/>
</dbReference>
<proteinExistence type="predicted"/>
<keyword evidence="2" id="KW-1185">Reference proteome</keyword>
<dbReference type="CDD" id="cd07812">
    <property type="entry name" value="SRPBCC"/>
    <property type="match status" value="1"/>
</dbReference>
<dbReference type="EMBL" id="FXYE01000002">
    <property type="protein sequence ID" value="SMX45118.1"/>
    <property type="molecule type" value="Genomic_DNA"/>
</dbReference>
<evidence type="ECO:0000313" key="2">
    <source>
        <dbReference type="Proteomes" id="UP000202922"/>
    </source>
</evidence>
<dbReference type="Proteomes" id="UP000202922">
    <property type="component" value="Unassembled WGS sequence"/>
</dbReference>
<organism evidence="1 2">
    <name type="scientific">Actibacterium lipolyticum</name>
    <dbReference type="NCBI Taxonomy" id="1524263"/>
    <lineage>
        <taxon>Bacteria</taxon>
        <taxon>Pseudomonadati</taxon>
        <taxon>Pseudomonadota</taxon>
        <taxon>Alphaproteobacteria</taxon>
        <taxon>Rhodobacterales</taxon>
        <taxon>Roseobacteraceae</taxon>
        <taxon>Actibacterium</taxon>
    </lineage>
</organism>
<dbReference type="OrthoDB" id="7860307at2"/>
<sequence>MKFSSREDIAAPIDRVFAAISDFDAFERAILRRGATLERTDDLEQPGCGMAWKCSFPFRGKTRVLDAELVNFDWPELLKVESVSSSLNGYLSVELVPLSPRQTRLAIELELKPRSMSARLFLQSLRLAKASLTKKFKTGVRKFARDLEYRIG</sequence>
<gene>
    <name evidence="1" type="ORF">COL8621_02720</name>
</gene>
<protein>
    <submittedName>
        <fullName evidence="1">Polyketide cyclase / dehydrase and lipid transport</fullName>
    </submittedName>
</protein>
<dbReference type="InterPro" id="IPR023393">
    <property type="entry name" value="START-like_dom_sf"/>
</dbReference>
<evidence type="ECO:0000313" key="1">
    <source>
        <dbReference type="EMBL" id="SMX45118.1"/>
    </source>
</evidence>
<name>A0A238KQX3_9RHOB</name>
<dbReference type="RefSeq" id="WP_093967828.1">
    <property type="nucleotide sequence ID" value="NZ_FXYE01000002.1"/>
</dbReference>
<dbReference type="AlphaFoldDB" id="A0A238KQX3"/>
<reference evidence="2" key="1">
    <citation type="submission" date="2017-05" db="EMBL/GenBank/DDBJ databases">
        <authorList>
            <person name="Rodrigo-Torres L."/>
            <person name="Arahal R. D."/>
            <person name="Lucena T."/>
        </authorList>
    </citation>
    <scope>NUCLEOTIDE SEQUENCE [LARGE SCALE GENOMIC DNA]</scope>
    <source>
        <strain evidence="2">CECT 8621</strain>
    </source>
</reference>
<dbReference type="InterPro" id="IPR019587">
    <property type="entry name" value="Polyketide_cyclase/dehydratase"/>
</dbReference>
<accession>A0A238KQX3</accession>
<dbReference type="Gene3D" id="3.30.530.20">
    <property type="match status" value="1"/>
</dbReference>